<dbReference type="OrthoDB" id="2365314at2"/>
<keyword evidence="2 5" id="KW-0812">Transmembrane</keyword>
<evidence type="ECO:0000313" key="7">
    <source>
        <dbReference type="Proteomes" id="UP000298347"/>
    </source>
</evidence>
<dbReference type="RefSeq" id="WP_135348650.1">
    <property type="nucleotide sequence ID" value="NZ_SRJD01000010.1"/>
</dbReference>
<keyword evidence="4 5" id="KW-0472">Membrane</keyword>
<keyword evidence="7" id="KW-1185">Reference proteome</keyword>
<evidence type="ECO:0000256" key="2">
    <source>
        <dbReference type="ARBA" id="ARBA00022692"/>
    </source>
</evidence>
<dbReference type="Proteomes" id="UP000298347">
    <property type="component" value="Unassembled WGS sequence"/>
</dbReference>
<evidence type="ECO:0000256" key="4">
    <source>
        <dbReference type="ARBA" id="ARBA00023136"/>
    </source>
</evidence>
<evidence type="ECO:0000313" key="6">
    <source>
        <dbReference type="EMBL" id="TGA97986.1"/>
    </source>
</evidence>
<feature type="transmembrane region" description="Helical" evidence="5">
    <location>
        <begin position="34"/>
        <end position="52"/>
    </location>
</feature>
<feature type="transmembrane region" description="Helical" evidence="5">
    <location>
        <begin position="89"/>
        <end position="108"/>
    </location>
</feature>
<accession>A0A4Z0GPM3</accession>
<gene>
    <name evidence="6" type="ORF">E4665_09990</name>
</gene>
<reference evidence="6 7" key="1">
    <citation type="journal article" date="2015" name="Int. J. Syst. Evol. Microbiol.">
        <title>Sporolactobacillus shoreae sp. nov. and Sporolactobacillus spathodeae sp. nov., two spore-forming lactic acid bacteria isolated from tree barks in Thailand.</title>
        <authorList>
            <person name="Thamacharoensuk T."/>
            <person name="Kitahara M."/>
            <person name="Ohkuma M."/>
            <person name="Thongchul N."/>
            <person name="Tanasupawat S."/>
        </authorList>
    </citation>
    <scope>NUCLEOTIDE SEQUENCE [LARGE SCALE GENOMIC DNA]</scope>
    <source>
        <strain evidence="6 7">BK92</strain>
    </source>
</reference>
<feature type="transmembrane region" description="Helical" evidence="5">
    <location>
        <begin position="6"/>
        <end position="27"/>
    </location>
</feature>
<evidence type="ECO:0000256" key="1">
    <source>
        <dbReference type="ARBA" id="ARBA00022475"/>
    </source>
</evidence>
<keyword evidence="3 5" id="KW-1133">Transmembrane helix</keyword>
<evidence type="ECO:0000256" key="3">
    <source>
        <dbReference type="ARBA" id="ARBA00022989"/>
    </source>
</evidence>
<feature type="transmembrane region" description="Helical" evidence="5">
    <location>
        <begin position="58"/>
        <end position="77"/>
    </location>
</feature>
<keyword evidence="1" id="KW-1003">Cell membrane</keyword>
<organism evidence="6 7">
    <name type="scientific">Sporolactobacillus shoreae</name>
    <dbReference type="NCBI Taxonomy" id="1465501"/>
    <lineage>
        <taxon>Bacteria</taxon>
        <taxon>Bacillati</taxon>
        <taxon>Bacillota</taxon>
        <taxon>Bacilli</taxon>
        <taxon>Bacillales</taxon>
        <taxon>Sporolactobacillaceae</taxon>
        <taxon>Sporolactobacillus</taxon>
    </lineage>
</organism>
<name>A0A4Z0GPM3_9BACL</name>
<dbReference type="InterPro" id="IPR010899">
    <property type="entry name" value="UPF0344"/>
</dbReference>
<dbReference type="AlphaFoldDB" id="A0A4Z0GPM3"/>
<proteinExistence type="predicted"/>
<dbReference type="Pfam" id="PF07457">
    <property type="entry name" value="DUF1516"/>
    <property type="match status" value="1"/>
</dbReference>
<sequence length="109" mass="12551">MGHILFQIHSSVWGIMILLFIISLIFYRQKIWSMILRLAYLVMIVTGVWMLTLHHFPALYDIKGVLAILLIGLMEMALGRRQKQKSVSLILVFAAIDLILILLIGYKIL</sequence>
<comment type="caution">
    <text evidence="6">The sequence shown here is derived from an EMBL/GenBank/DDBJ whole genome shotgun (WGS) entry which is preliminary data.</text>
</comment>
<dbReference type="EMBL" id="SRJD01000010">
    <property type="protein sequence ID" value="TGA97986.1"/>
    <property type="molecule type" value="Genomic_DNA"/>
</dbReference>
<protein>
    <submittedName>
        <fullName evidence="6">DUF1516 family protein</fullName>
    </submittedName>
</protein>
<evidence type="ECO:0000256" key="5">
    <source>
        <dbReference type="SAM" id="Phobius"/>
    </source>
</evidence>